<reference evidence="1 2" key="1">
    <citation type="submission" date="2021-01" db="EMBL/GenBank/DDBJ databases">
        <title>Whole genome shotgun sequence of Plantactinospora mayteni NBRC 109088.</title>
        <authorList>
            <person name="Komaki H."/>
            <person name="Tamura T."/>
        </authorList>
    </citation>
    <scope>NUCLEOTIDE SEQUENCE [LARGE SCALE GENOMIC DNA]</scope>
    <source>
        <strain evidence="1 2">NBRC 109088</strain>
    </source>
</reference>
<evidence type="ECO:0000313" key="1">
    <source>
        <dbReference type="EMBL" id="GIG99901.1"/>
    </source>
</evidence>
<evidence type="ECO:0008006" key="3">
    <source>
        <dbReference type="Google" id="ProtNLM"/>
    </source>
</evidence>
<comment type="caution">
    <text evidence="1">The sequence shown here is derived from an EMBL/GenBank/DDBJ whole genome shotgun (WGS) entry which is preliminary data.</text>
</comment>
<name>A0ABQ4EZ04_9ACTN</name>
<gene>
    <name evidence="1" type="ORF">Pma05_64740</name>
</gene>
<accession>A0ABQ4EZ04</accession>
<organism evidence="1 2">
    <name type="scientific">Plantactinospora mayteni</name>
    <dbReference type="NCBI Taxonomy" id="566021"/>
    <lineage>
        <taxon>Bacteria</taxon>
        <taxon>Bacillati</taxon>
        <taxon>Actinomycetota</taxon>
        <taxon>Actinomycetes</taxon>
        <taxon>Micromonosporales</taxon>
        <taxon>Micromonosporaceae</taxon>
        <taxon>Plantactinospora</taxon>
    </lineage>
</organism>
<evidence type="ECO:0000313" key="2">
    <source>
        <dbReference type="Proteomes" id="UP000621500"/>
    </source>
</evidence>
<protein>
    <recommendedName>
        <fullName evidence="3">YbaB/EbfC family DNA-binding protein</fullName>
    </recommendedName>
</protein>
<sequence length="124" mass="14117">MNRLDGGRVGKREDLPVAREIDQSWVEEAIERYRRIETLRAEFDEAIRRVQVIVRSPDGLVELIVTADGAVDDLRFLGAPQVRTGPDVARSVKAAITAADDAARWAREKLYTETFGEYRRLMED</sequence>
<keyword evidence="2" id="KW-1185">Reference proteome</keyword>
<proteinExistence type="predicted"/>
<dbReference type="Proteomes" id="UP000621500">
    <property type="component" value="Unassembled WGS sequence"/>
</dbReference>
<dbReference type="EMBL" id="BONX01000048">
    <property type="protein sequence ID" value="GIG99901.1"/>
    <property type="molecule type" value="Genomic_DNA"/>
</dbReference>